<feature type="region of interest" description="Disordered" evidence="1">
    <location>
        <begin position="1"/>
        <end position="24"/>
    </location>
</feature>
<keyword evidence="3" id="KW-1185">Reference proteome</keyword>
<name>A0ABV8BMZ9_9PSEU</name>
<gene>
    <name evidence="2" type="ORF">ACFOWZ_04115</name>
</gene>
<accession>A0ABV8BMZ9</accession>
<proteinExistence type="predicted"/>
<dbReference type="Proteomes" id="UP001595690">
    <property type="component" value="Unassembled WGS sequence"/>
</dbReference>
<reference evidence="3" key="1">
    <citation type="journal article" date="2019" name="Int. J. Syst. Evol. Microbiol.">
        <title>The Global Catalogue of Microorganisms (GCM) 10K type strain sequencing project: providing services to taxonomists for standard genome sequencing and annotation.</title>
        <authorList>
            <consortium name="The Broad Institute Genomics Platform"/>
            <consortium name="The Broad Institute Genome Sequencing Center for Infectious Disease"/>
            <person name="Wu L."/>
            <person name="Ma J."/>
        </authorList>
    </citation>
    <scope>NUCLEOTIDE SEQUENCE [LARGE SCALE GENOMIC DNA]</scope>
    <source>
        <strain evidence="3">CGMCC 4.7405</strain>
    </source>
</reference>
<dbReference type="EMBL" id="JBHRZI010000005">
    <property type="protein sequence ID" value="MFC3890646.1"/>
    <property type="molecule type" value="Genomic_DNA"/>
</dbReference>
<dbReference type="SUPFAM" id="SSF52540">
    <property type="entry name" value="P-loop containing nucleoside triphosphate hydrolases"/>
    <property type="match status" value="1"/>
</dbReference>
<protein>
    <recommendedName>
        <fullName evidence="4">ABC transporter</fullName>
    </recommendedName>
</protein>
<dbReference type="RefSeq" id="WP_382368863.1">
    <property type="nucleotide sequence ID" value="NZ_JBHRZI010000005.1"/>
</dbReference>
<evidence type="ECO:0000313" key="2">
    <source>
        <dbReference type="EMBL" id="MFC3890646.1"/>
    </source>
</evidence>
<evidence type="ECO:0000256" key="1">
    <source>
        <dbReference type="SAM" id="MobiDB-lite"/>
    </source>
</evidence>
<dbReference type="InterPro" id="IPR027417">
    <property type="entry name" value="P-loop_NTPase"/>
</dbReference>
<comment type="caution">
    <text evidence="2">The sequence shown here is derived from an EMBL/GenBank/DDBJ whole genome shotgun (WGS) entry which is preliminary data.</text>
</comment>
<evidence type="ECO:0000313" key="3">
    <source>
        <dbReference type="Proteomes" id="UP001595690"/>
    </source>
</evidence>
<feature type="compositionally biased region" description="Basic residues" evidence="1">
    <location>
        <begin position="13"/>
        <end position="24"/>
    </location>
</feature>
<evidence type="ECO:0008006" key="4">
    <source>
        <dbReference type="Google" id="ProtNLM"/>
    </source>
</evidence>
<sequence>MRMLYASRDLSPRRHGRAGPGGCHRRRRVTIARALVKDTPIVLLDEASRAAGRRITSGPRP</sequence>
<organism evidence="2 3">
    <name type="scientific">Lentzea rhizosphaerae</name>
    <dbReference type="NCBI Taxonomy" id="2041025"/>
    <lineage>
        <taxon>Bacteria</taxon>
        <taxon>Bacillati</taxon>
        <taxon>Actinomycetota</taxon>
        <taxon>Actinomycetes</taxon>
        <taxon>Pseudonocardiales</taxon>
        <taxon>Pseudonocardiaceae</taxon>
        <taxon>Lentzea</taxon>
    </lineage>
</organism>